<keyword evidence="1" id="KW-0732">Signal</keyword>
<comment type="caution">
    <text evidence="3">The sequence shown here is derived from an EMBL/GenBank/DDBJ whole genome shotgun (WGS) entry which is preliminary data.</text>
</comment>
<sequence>MGKFLFAVFAAVASLVLVESLVCNKCYISVFGICWGFNETCPTNSSVCYTERLDFPFLPSFMGFNSQGCTDNVTECDTISNVSLIGLTYETKMACCSEDNCNPITLSGAQTT</sequence>
<dbReference type="SUPFAM" id="SSF57302">
    <property type="entry name" value="Snake toxin-like"/>
    <property type="match status" value="1"/>
</dbReference>
<dbReference type="CDD" id="cd00117">
    <property type="entry name" value="TFP"/>
    <property type="match status" value="1"/>
</dbReference>
<dbReference type="InterPro" id="IPR016054">
    <property type="entry name" value="LY6_UPA_recep-like"/>
</dbReference>
<keyword evidence="4" id="KW-1185">Reference proteome</keyword>
<dbReference type="EMBL" id="JAHRIO010010420">
    <property type="protein sequence ID" value="MEQ2161275.1"/>
    <property type="molecule type" value="Genomic_DNA"/>
</dbReference>
<dbReference type="Proteomes" id="UP001476798">
    <property type="component" value="Unassembled WGS sequence"/>
</dbReference>
<gene>
    <name evidence="3" type="ORF">GOODEAATRI_008077</name>
</gene>
<proteinExistence type="predicted"/>
<feature type="signal peptide" evidence="1">
    <location>
        <begin position="1"/>
        <end position="20"/>
    </location>
</feature>
<reference evidence="3 4" key="1">
    <citation type="submission" date="2021-06" db="EMBL/GenBank/DDBJ databases">
        <authorList>
            <person name="Palmer J.M."/>
        </authorList>
    </citation>
    <scope>NUCLEOTIDE SEQUENCE [LARGE SCALE GENOMIC DNA]</scope>
    <source>
        <strain evidence="3 4">GA_2019</strain>
        <tissue evidence="3">Muscle</tissue>
    </source>
</reference>
<name>A0ABV0MQB0_9TELE</name>
<accession>A0ABV0MQB0</accession>
<organism evidence="3 4">
    <name type="scientific">Goodea atripinnis</name>
    <dbReference type="NCBI Taxonomy" id="208336"/>
    <lineage>
        <taxon>Eukaryota</taxon>
        <taxon>Metazoa</taxon>
        <taxon>Chordata</taxon>
        <taxon>Craniata</taxon>
        <taxon>Vertebrata</taxon>
        <taxon>Euteleostomi</taxon>
        <taxon>Actinopterygii</taxon>
        <taxon>Neopterygii</taxon>
        <taxon>Teleostei</taxon>
        <taxon>Neoteleostei</taxon>
        <taxon>Acanthomorphata</taxon>
        <taxon>Ovalentaria</taxon>
        <taxon>Atherinomorphae</taxon>
        <taxon>Cyprinodontiformes</taxon>
        <taxon>Goodeidae</taxon>
        <taxon>Goodea</taxon>
    </lineage>
</organism>
<evidence type="ECO:0000313" key="3">
    <source>
        <dbReference type="EMBL" id="MEQ2161275.1"/>
    </source>
</evidence>
<feature type="domain" description="UPAR/Ly6" evidence="2">
    <location>
        <begin position="20"/>
        <end position="102"/>
    </location>
</feature>
<evidence type="ECO:0000256" key="1">
    <source>
        <dbReference type="SAM" id="SignalP"/>
    </source>
</evidence>
<feature type="chain" id="PRO_5047261214" description="UPAR/Ly6 domain-containing protein" evidence="1">
    <location>
        <begin position="21"/>
        <end position="112"/>
    </location>
</feature>
<protein>
    <recommendedName>
        <fullName evidence="2">UPAR/Ly6 domain-containing protein</fullName>
    </recommendedName>
</protein>
<dbReference type="InterPro" id="IPR045860">
    <property type="entry name" value="Snake_toxin-like_sf"/>
</dbReference>
<dbReference type="Gene3D" id="2.10.60.10">
    <property type="entry name" value="CD59"/>
    <property type="match status" value="1"/>
</dbReference>
<evidence type="ECO:0000259" key="2">
    <source>
        <dbReference type="Pfam" id="PF00021"/>
    </source>
</evidence>
<dbReference type="Pfam" id="PF00021">
    <property type="entry name" value="UPAR_LY6"/>
    <property type="match status" value="1"/>
</dbReference>
<evidence type="ECO:0000313" key="4">
    <source>
        <dbReference type="Proteomes" id="UP001476798"/>
    </source>
</evidence>